<accession>A0ABU1BIN5</accession>
<dbReference type="InterPro" id="IPR011050">
    <property type="entry name" value="Pectin_lyase_fold/virulence"/>
</dbReference>
<feature type="signal peptide" evidence="1">
    <location>
        <begin position="1"/>
        <end position="24"/>
    </location>
</feature>
<protein>
    <recommendedName>
        <fullName evidence="4">Pectate lyase superfamily protein domain-containing protein</fullName>
    </recommendedName>
</protein>
<evidence type="ECO:0000256" key="1">
    <source>
        <dbReference type="SAM" id="SignalP"/>
    </source>
</evidence>
<keyword evidence="3" id="KW-1185">Reference proteome</keyword>
<name>A0ABU1BIN5_PSEHA</name>
<dbReference type="Gene3D" id="2.160.20.10">
    <property type="entry name" value="Single-stranded right-handed beta-helix, Pectin lyase-like"/>
    <property type="match status" value="1"/>
</dbReference>
<organism evidence="2 3">
    <name type="scientific">Pseudoalteromonas haloplanktis</name>
    <name type="common">Alteromonas haloplanktis</name>
    <dbReference type="NCBI Taxonomy" id="228"/>
    <lineage>
        <taxon>Bacteria</taxon>
        <taxon>Pseudomonadati</taxon>
        <taxon>Pseudomonadota</taxon>
        <taxon>Gammaproteobacteria</taxon>
        <taxon>Alteromonadales</taxon>
        <taxon>Pseudoalteromonadaceae</taxon>
        <taxon>Pseudoalteromonas</taxon>
    </lineage>
</organism>
<reference evidence="2 3" key="1">
    <citation type="submission" date="2023-08" db="EMBL/GenBank/DDBJ databases">
        <title>Pseudoalteromonas haloplanktis LL1 genome.</title>
        <authorList>
            <person name="Wu S."/>
        </authorList>
    </citation>
    <scope>NUCLEOTIDE SEQUENCE [LARGE SCALE GENOMIC DNA]</scope>
    <source>
        <strain evidence="2 3">LL1</strain>
    </source>
</reference>
<feature type="chain" id="PRO_5045252447" description="Pectate lyase superfamily protein domain-containing protein" evidence="1">
    <location>
        <begin position="25"/>
        <end position="551"/>
    </location>
</feature>
<dbReference type="Proteomes" id="UP001226574">
    <property type="component" value="Unassembled WGS sequence"/>
</dbReference>
<dbReference type="EMBL" id="JAVIFY010000035">
    <property type="protein sequence ID" value="MDQ9094177.1"/>
    <property type="molecule type" value="Genomic_DNA"/>
</dbReference>
<dbReference type="InterPro" id="IPR012334">
    <property type="entry name" value="Pectin_lyas_fold"/>
</dbReference>
<evidence type="ECO:0008006" key="4">
    <source>
        <dbReference type="Google" id="ProtNLM"/>
    </source>
</evidence>
<dbReference type="RefSeq" id="WP_309039874.1">
    <property type="nucleotide sequence ID" value="NZ_JAVIFY010000035.1"/>
</dbReference>
<comment type="caution">
    <text evidence="2">The sequence shown here is derived from an EMBL/GenBank/DDBJ whole genome shotgun (WGS) entry which is preliminary data.</text>
</comment>
<proteinExistence type="predicted"/>
<evidence type="ECO:0000313" key="3">
    <source>
        <dbReference type="Proteomes" id="UP001226574"/>
    </source>
</evidence>
<sequence>MTSFIMKALMSMVFYFLISASSFAKVPGVFNQVYLPDYSYAGYEFGEKQPNIKEWRVINVAEHGLIANDGLDDTQALQALLKRLQNDPEPVVIQFGLGRYQISDIIRISRSHLVIRGAGKSATEFYFPRPLMYATTPSEMKELALYLDQEKKIERNSSQNIKLPYTLWSWSGGFFWTAVEGARVKAYLHDYSPTEPVLANILSGKKDSFIFTVDNPSQLKVGHVVEINWHNPEGKNGSFLQQLYGDSNVKLGSRHWENPELALSRQQVLITDIKANTITIKTPLLHDIDTRWNVNIRQWQHIEQVGFEHFTMRFDEHQHVAHHVESGYNGIYLTRTFNSWIKDITIENSDSAVLTESIANVTIADVTTTGKSLAHYTVQLGGVHNVLVKGLTIENPSIHPLSFNTFANKNVYLDSDVKVQPVLDQHSGANHHNLFDNTRVHITLNETQGQYKYPLFLGGGASYWKPSHGNHTTLWNTRINFTNGALSDQPIVLYGMKDGPNARLIGVSANLPFKIEYGPNSYQEGIGEYFSDIPSLYIYQLQKRLSKLKSR</sequence>
<keyword evidence="1" id="KW-0732">Signal</keyword>
<evidence type="ECO:0000313" key="2">
    <source>
        <dbReference type="EMBL" id="MDQ9094177.1"/>
    </source>
</evidence>
<gene>
    <name evidence="2" type="ORF">RC083_21695</name>
</gene>
<dbReference type="SUPFAM" id="SSF51126">
    <property type="entry name" value="Pectin lyase-like"/>
    <property type="match status" value="1"/>
</dbReference>